<keyword evidence="1" id="KW-1133">Transmembrane helix</keyword>
<keyword evidence="3" id="KW-1185">Reference proteome</keyword>
<accession>A0ABW4LTV6</accession>
<keyword evidence="1" id="KW-0812">Transmembrane</keyword>
<dbReference type="InterPro" id="IPR025426">
    <property type="entry name" value="DUF4305"/>
</dbReference>
<proteinExistence type="predicted"/>
<protein>
    <submittedName>
        <fullName evidence="2">YdiK family protein</fullName>
    </submittedName>
</protein>
<reference evidence="3" key="1">
    <citation type="journal article" date="2019" name="Int. J. Syst. Evol. Microbiol.">
        <title>The Global Catalogue of Microorganisms (GCM) 10K type strain sequencing project: providing services to taxonomists for standard genome sequencing and annotation.</title>
        <authorList>
            <consortium name="The Broad Institute Genomics Platform"/>
            <consortium name="The Broad Institute Genome Sequencing Center for Infectious Disease"/>
            <person name="Wu L."/>
            <person name="Ma J."/>
        </authorList>
    </citation>
    <scope>NUCLEOTIDE SEQUENCE [LARGE SCALE GENOMIC DNA]</scope>
    <source>
        <strain evidence="3">CCUG 49339</strain>
    </source>
</reference>
<evidence type="ECO:0000313" key="2">
    <source>
        <dbReference type="EMBL" id="MFD1738219.1"/>
    </source>
</evidence>
<dbReference type="EMBL" id="JBHUEM010000040">
    <property type="protein sequence ID" value="MFD1738219.1"/>
    <property type="molecule type" value="Genomic_DNA"/>
</dbReference>
<feature type="transmembrane region" description="Helical" evidence="1">
    <location>
        <begin position="30"/>
        <end position="56"/>
    </location>
</feature>
<dbReference type="Pfam" id="PF14146">
    <property type="entry name" value="DUF4305"/>
    <property type="match status" value="1"/>
</dbReference>
<keyword evidence="1" id="KW-0472">Membrane</keyword>
<comment type="caution">
    <text evidence="2">The sequence shown here is derived from an EMBL/GenBank/DDBJ whole genome shotgun (WGS) entry which is preliminary data.</text>
</comment>
<evidence type="ECO:0000313" key="3">
    <source>
        <dbReference type="Proteomes" id="UP001597214"/>
    </source>
</evidence>
<organism evidence="2 3">
    <name type="scientific">Bacillus salitolerans</name>
    <dbReference type="NCBI Taxonomy" id="1437434"/>
    <lineage>
        <taxon>Bacteria</taxon>
        <taxon>Bacillati</taxon>
        <taxon>Bacillota</taxon>
        <taxon>Bacilli</taxon>
        <taxon>Bacillales</taxon>
        <taxon>Bacillaceae</taxon>
        <taxon>Bacillus</taxon>
    </lineage>
</organism>
<evidence type="ECO:0000256" key="1">
    <source>
        <dbReference type="SAM" id="Phobius"/>
    </source>
</evidence>
<dbReference type="Proteomes" id="UP001597214">
    <property type="component" value="Unassembled WGS sequence"/>
</dbReference>
<gene>
    <name evidence="2" type="ORF">ACFSCX_16965</name>
</gene>
<name>A0ABW4LTV6_9BACI</name>
<sequence>MRSPFLMGLLYFGMGIIFVVLAIQSKTDNIWSFPTIILMVVATFDFGVGIRMMLIANKIKQTKSKK</sequence>
<feature type="transmembrane region" description="Helical" evidence="1">
    <location>
        <begin position="5"/>
        <end position="24"/>
    </location>
</feature>
<dbReference type="RefSeq" id="WP_377929433.1">
    <property type="nucleotide sequence ID" value="NZ_JBHUEM010000040.1"/>
</dbReference>